<evidence type="ECO:0000259" key="3">
    <source>
        <dbReference type="Pfam" id="PF07051"/>
    </source>
</evidence>
<keyword evidence="2" id="KW-0472">Membrane</keyword>
<proteinExistence type="predicted"/>
<feature type="region of interest" description="Disordered" evidence="1">
    <location>
        <begin position="1"/>
        <end position="20"/>
    </location>
</feature>
<keyword evidence="2" id="KW-0812">Transmembrane</keyword>
<name>A0AAV2TRL4_CALDB</name>
<dbReference type="Pfam" id="PF07051">
    <property type="entry name" value="OCIA"/>
    <property type="match status" value="1"/>
</dbReference>
<dbReference type="EMBL" id="CAXLJL010000567">
    <property type="protein sequence ID" value="CAL5138993.1"/>
    <property type="molecule type" value="Genomic_DNA"/>
</dbReference>
<dbReference type="PANTHER" id="PTHR13336">
    <property type="entry name" value="OVARIAN CARCINOMA IMMUNOREACTIVE ANTIGEN"/>
    <property type="match status" value="1"/>
</dbReference>
<keyword evidence="2" id="KW-1133">Transmembrane helix</keyword>
<accession>A0AAV2TRL4</accession>
<protein>
    <recommendedName>
        <fullName evidence="3">OCIA domain-containing protein</fullName>
    </recommendedName>
</protein>
<sequence>MLKVQSDLAEVEDTMTGDPTRRWSASVRESKGLTVRWLVGDLQHRCSELGIWGRLSRRLGESRPSQEVMDPSRQQTELTDEDVTTIRKCRQLSFWRGSVPFTIGSVLMVSVAQKFGYFANRPKLRVPSYILAVIFGYFGGKVSYLGECKRMFLELEDSRIKDYILESKQLPSFGPTSDSPVIINTPVVPSPSDASRPMSYAERREYFRNRPRTTAPPATVETPSHEQEPNEETPPRLPMFDTDRPSSSYQFDDTYKPRD</sequence>
<dbReference type="InterPro" id="IPR009764">
    <property type="entry name" value="OCIA_dom"/>
</dbReference>
<feature type="region of interest" description="Disordered" evidence="1">
    <location>
        <begin position="175"/>
        <end position="259"/>
    </location>
</feature>
<evidence type="ECO:0000256" key="1">
    <source>
        <dbReference type="SAM" id="MobiDB-lite"/>
    </source>
</evidence>
<gene>
    <name evidence="4" type="ORF">CDAUBV1_LOCUS14049</name>
</gene>
<evidence type="ECO:0000313" key="4">
    <source>
        <dbReference type="EMBL" id="CAL5138993.1"/>
    </source>
</evidence>
<dbReference type="Proteomes" id="UP001497525">
    <property type="component" value="Unassembled WGS sequence"/>
</dbReference>
<feature type="transmembrane region" description="Helical" evidence="2">
    <location>
        <begin position="94"/>
        <end position="112"/>
    </location>
</feature>
<organism evidence="4 5">
    <name type="scientific">Calicophoron daubneyi</name>
    <name type="common">Rumen fluke</name>
    <name type="synonym">Paramphistomum daubneyi</name>
    <dbReference type="NCBI Taxonomy" id="300641"/>
    <lineage>
        <taxon>Eukaryota</taxon>
        <taxon>Metazoa</taxon>
        <taxon>Spiralia</taxon>
        <taxon>Lophotrochozoa</taxon>
        <taxon>Platyhelminthes</taxon>
        <taxon>Trematoda</taxon>
        <taxon>Digenea</taxon>
        <taxon>Plagiorchiida</taxon>
        <taxon>Pronocephalata</taxon>
        <taxon>Paramphistomoidea</taxon>
        <taxon>Paramphistomidae</taxon>
        <taxon>Calicophoron</taxon>
    </lineage>
</organism>
<comment type="caution">
    <text evidence="4">The sequence shown here is derived from an EMBL/GenBank/DDBJ whole genome shotgun (WGS) entry which is preliminary data.</text>
</comment>
<dbReference type="AlphaFoldDB" id="A0AAV2TRL4"/>
<dbReference type="PANTHER" id="PTHR13336:SF3">
    <property type="entry name" value="OCIA DOMAIN-CONTAINING PROTEIN 1"/>
    <property type="match status" value="1"/>
</dbReference>
<dbReference type="GO" id="GO:0005768">
    <property type="term" value="C:endosome"/>
    <property type="evidence" value="ECO:0007669"/>
    <property type="project" value="TreeGrafter"/>
</dbReference>
<reference evidence="4" key="1">
    <citation type="submission" date="2024-06" db="EMBL/GenBank/DDBJ databases">
        <authorList>
            <person name="Liu X."/>
            <person name="Lenzi L."/>
            <person name="Haldenby T S."/>
            <person name="Uol C."/>
        </authorList>
    </citation>
    <scope>NUCLEOTIDE SEQUENCE</scope>
</reference>
<evidence type="ECO:0000256" key="2">
    <source>
        <dbReference type="SAM" id="Phobius"/>
    </source>
</evidence>
<dbReference type="InterPro" id="IPR040187">
    <property type="entry name" value="OCAD1/2"/>
</dbReference>
<evidence type="ECO:0000313" key="5">
    <source>
        <dbReference type="Proteomes" id="UP001497525"/>
    </source>
</evidence>
<feature type="transmembrane region" description="Helical" evidence="2">
    <location>
        <begin position="124"/>
        <end position="144"/>
    </location>
</feature>
<feature type="domain" description="OCIA" evidence="3">
    <location>
        <begin position="77"/>
        <end position="159"/>
    </location>
</feature>